<feature type="region of interest" description="Disordered" evidence="5">
    <location>
        <begin position="402"/>
        <end position="421"/>
    </location>
</feature>
<evidence type="ECO:0000259" key="6">
    <source>
        <dbReference type="PROSITE" id="PS50931"/>
    </source>
</evidence>
<dbReference type="AlphaFoldDB" id="A0A3P4B5X0"/>
<keyword evidence="2" id="KW-0805">Transcription regulation</keyword>
<evidence type="ECO:0000313" key="8">
    <source>
        <dbReference type="Proteomes" id="UP000277294"/>
    </source>
</evidence>
<evidence type="ECO:0000256" key="5">
    <source>
        <dbReference type="SAM" id="MobiDB-lite"/>
    </source>
</evidence>
<reference evidence="7 8" key="1">
    <citation type="submission" date="2018-10" db="EMBL/GenBank/DDBJ databases">
        <authorList>
            <person name="Criscuolo A."/>
        </authorList>
    </citation>
    <scope>NUCLEOTIDE SEQUENCE [LARGE SCALE GENOMIC DNA]</scope>
    <source>
        <strain evidence="7">DnA1</strain>
    </source>
</reference>
<dbReference type="InterPro" id="IPR005119">
    <property type="entry name" value="LysR_subst-bd"/>
</dbReference>
<protein>
    <submittedName>
        <fullName evidence="7">HTH-type transcriptional regulator GbpR</fullName>
    </submittedName>
</protein>
<dbReference type="PROSITE" id="PS50931">
    <property type="entry name" value="HTH_LYSR"/>
    <property type="match status" value="1"/>
</dbReference>
<dbReference type="Gene3D" id="1.10.10.10">
    <property type="entry name" value="Winged helix-like DNA-binding domain superfamily/Winged helix DNA-binding domain"/>
    <property type="match status" value="2"/>
</dbReference>
<evidence type="ECO:0000313" key="7">
    <source>
        <dbReference type="EMBL" id="VCU70565.1"/>
    </source>
</evidence>
<keyword evidence="4" id="KW-0804">Transcription</keyword>
<comment type="similarity">
    <text evidence="1">Belongs to the LysR transcriptional regulatory family.</text>
</comment>
<dbReference type="GO" id="GO:0003700">
    <property type="term" value="F:DNA-binding transcription factor activity"/>
    <property type="evidence" value="ECO:0007669"/>
    <property type="project" value="InterPro"/>
</dbReference>
<accession>A0A3P4B5X0</accession>
<dbReference type="PANTHER" id="PTHR30419:SF8">
    <property type="entry name" value="NITROGEN ASSIMILATION TRANSCRIPTIONAL ACTIVATOR-RELATED"/>
    <property type="match status" value="1"/>
</dbReference>
<dbReference type="GO" id="GO:0003677">
    <property type="term" value="F:DNA binding"/>
    <property type="evidence" value="ECO:0007669"/>
    <property type="project" value="UniProtKB-KW"/>
</dbReference>
<keyword evidence="3" id="KW-0238">DNA-binding</keyword>
<evidence type="ECO:0000256" key="3">
    <source>
        <dbReference type="ARBA" id="ARBA00023125"/>
    </source>
</evidence>
<keyword evidence="8" id="KW-1185">Reference proteome</keyword>
<dbReference type="Proteomes" id="UP000277294">
    <property type="component" value="Unassembled WGS sequence"/>
</dbReference>
<dbReference type="Pfam" id="PF03466">
    <property type="entry name" value="LysR_substrate"/>
    <property type="match status" value="1"/>
</dbReference>
<dbReference type="RefSeq" id="WP_281279079.1">
    <property type="nucleotide sequence ID" value="NZ_UWPJ01000022.1"/>
</dbReference>
<evidence type="ECO:0000256" key="1">
    <source>
        <dbReference type="ARBA" id="ARBA00009437"/>
    </source>
</evidence>
<gene>
    <name evidence="7" type="primary">gbpR_16</name>
    <name evidence="7" type="ORF">PIGHUM_02641</name>
</gene>
<organism evidence="7 8">
    <name type="scientific">Pigmentiphaga humi</name>
    <dbReference type="NCBI Taxonomy" id="2478468"/>
    <lineage>
        <taxon>Bacteria</taxon>
        <taxon>Pseudomonadati</taxon>
        <taxon>Pseudomonadota</taxon>
        <taxon>Betaproteobacteria</taxon>
        <taxon>Burkholderiales</taxon>
        <taxon>Alcaligenaceae</taxon>
        <taxon>Pigmentiphaga</taxon>
    </lineage>
</organism>
<dbReference type="EMBL" id="UWPJ01000022">
    <property type="protein sequence ID" value="VCU70565.1"/>
    <property type="molecule type" value="Genomic_DNA"/>
</dbReference>
<proteinExistence type="inferred from homology"/>
<dbReference type="InterPro" id="IPR000847">
    <property type="entry name" value="LysR_HTH_N"/>
</dbReference>
<dbReference type="SUPFAM" id="SSF53850">
    <property type="entry name" value="Periplasmic binding protein-like II"/>
    <property type="match status" value="1"/>
</dbReference>
<evidence type="ECO:0000256" key="2">
    <source>
        <dbReference type="ARBA" id="ARBA00023015"/>
    </source>
</evidence>
<dbReference type="InterPro" id="IPR036388">
    <property type="entry name" value="WH-like_DNA-bd_sf"/>
</dbReference>
<dbReference type="SUPFAM" id="SSF46785">
    <property type="entry name" value="Winged helix' DNA-binding domain"/>
    <property type="match status" value="2"/>
</dbReference>
<name>A0A3P4B5X0_9BURK</name>
<sequence>MNLSTFPNLRHLRVFEAVGRLQRLGLAAAEQNMTQPAATQAICKLEEQFGATLLTRSQNGSTLTEEGKMLAARLARFFDQINAALSEPLLPANRISVEQIRNRITSGHLCALAALAERAGIDKAAQALAISKPSFQRIVREAARILHRPICQRTAHGIVLTRFGTELSRHMKLATLEIEGAAEQIQSMSGPIQACIKIGIPQLGNSVFLGTVLSELMKKHGEIQLLVTERPKDVLLQELHFGTLDIIYGTLSETDIGNDFVEESLFRDPYCLVVRTGHPLTGAARISVGDLAKYKWIVPRVGSFRRGIYESLFARHARKPKTAIETTSLNIHLSLLQTSDYVTLMKHEEIMLHERLGTLITLPLPLRNLHGTVGITTRAGWHATQAQSHLLEIMREQAARMPPATPHAARRARMPRGDASI</sequence>
<evidence type="ECO:0000256" key="4">
    <source>
        <dbReference type="ARBA" id="ARBA00023163"/>
    </source>
</evidence>
<dbReference type="GO" id="GO:0005829">
    <property type="term" value="C:cytosol"/>
    <property type="evidence" value="ECO:0007669"/>
    <property type="project" value="TreeGrafter"/>
</dbReference>
<dbReference type="PANTHER" id="PTHR30419">
    <property type="entry name" value="HTH-TYPE TRANSCRIPTIONAL REGULATOR YBHD"/>
    <property type="match status" value="1"/>
</dbReference>
<feature type="domain" description="HTH lysR-type" evidence="6">
    <location>
        <begin position="7"/>
        <end position="64"/>
    </location>
</feature>
<dbReference type="InterPro" id="IPR036390">
    <property type="entry name" value="WH_DNA-bd_sf"/>
</dbReference>
<dbReference type="Pfam" id="PF00126">
    <property type="entry name" value="HTH_1"/>
    <property type="match status" value="2"/>
</dbReference>
<dbReference type="Gene3D" id="3.40.190.290">
    <property type="match status" value="1"/>
</dbReference>
<dbReference type="InterPro" id="IPR050950">
    <property type="entry name" value="HTH-type_LysR_regulators"/>
</dbReference>